<keyword evidence="2" id="KW-0964">Secreted</keyword>
<evidence type="ECO:0000256" key="1">
    <source>
        <dbReference type="ARBA" id="ARBA00004613"/>
    </source>
</evidence>
<dbReference type="PROSITE" id="PS00330">
    <property type="entry name" value="HEMOLYSIN_CALCIUM"/>
    <property type="match status" value="3"/>
</dbReference>
<evidence type="ECO:0000313" key="5">
    <source>
        <dbReference type="Proteomes" id="UP000825701"/>
    </source>
</evidence>
<dbReference type="Gene3D" id="2.150.10.10">
    <property type="entry name" value="Serralysin-like metalloprotease, C-terminal"/>
    <property type="match status" value="1"/>
</dbReference>
<name>A0A9E6R6X6_9HYPH</name>
<dbReference type="InterPro" id="IPR018511">
    <property type="entry name" value="Hemolysin-typ_Ca-bd_CS"/>
</dbReference>
<dbReference type="GO" id="GO:0005576">
    <property type="term" value="C:extracellular region"/>
    <property type="evidence" value="ECO:0007669"/>
    <property type="project" value="UniProtKB-SubCell"/>
</dbReference>
<feature type="region of interest" description="Disordered" evidence="3">
    <location>
        <begin position="1"/>
        <end position="22"/>
    </location>
</feature>
<proteinExistence type="predicted"/>
<evidence type="ECO:0000313" key="4">
    <source>
        <dbReference type="EMBL" id="QZN98944.1"/>
    </source>
</evidence>
<evidence type="ECO:0000256" key="3">
    <source>
        <dbReference type="SAM" id="MobiDB-lite"/>
    </source>
</evidence>
<dbReference type="SUPFAM" id="SSF51120">
    <property type="entry name" value="beta-Roll"/>
    <property type="match status" value="2"/>
</dbReference>
<comment type="subcellular location">
    <subcellularLocation>
        <location evidence="1">Secreted</location>
    </subcellularLocation>
</comment>
<dbReference type="Gene3D" id="2.160.20.160">
    <property type="match status" value="1"/>
</dbReference>
<dbReference type="InterPro" id="IPR001343">
    <property type="entry name" value="Hemolysn_Ca-bd"/>
</dbReference>
<reference evidence="4" key="1">
    <citation type="submission" date="2021-08" db="EMBL/GenBank/DDBJ databases">
        <authorList>
            <person name="Zhang H."/>
            <person name="Xu M."/>
            <person name="Yu Z."/>
            <person name="Yang L."/>
            <person name="Cai Y."/>
        </authorList>
    </citation>
    <scope>NUCLEOTIDE SEQUENCE</scope>
    <source>
        <strain evidence="4">CHL1</strain>
    </source>
</reference>
<dbReference type="PANTHER" id="PTHR38340">
    <property type="entry name" value="S-LAYER PROTEIN"/>
    <property type="match status" value="1"/>
</dbReference>
<dbReference type="AlphaFoldDB" id="A0A9E6R6X6"/>
<dbReference type="EMBL" id="CP081869">
    <property type="protein sequence ID" value="QZN98944.1"/>
    <property type="molecule type" value="Genomic_DNA"/>
</dbReference>
<dbReference type="KEGG" id="cmet:K6K41_18840"/>
<dbReference type="InterPro" id="IPR050557">
    <property type="entry name" value="RTX_toxin/Mannuronan_C5-epim"/>
</dbReference>
<dbReference type="InterPro" id="IPR011049">
    <property type="entry name" value="Serralysin-like_metalloprot_C"/>
</dbReference>
<protein>
    <recommendedName>
        <fullName evidence="6">Calcium-binding protein</fullName>
    </recommendedName>
</protein>
<evidence type="ECO:0000256" key="2">
    <source>
        <dbReference type="ARBA" id="ARBA00022525"/>
    </source>
</evidence>
<evidence type="ECO:0008006" key="6">
    <source>
        <dbReference type="Google" id="ProtNLM"/>
    </source>
</evidence>
<dbReference type="PRINTS" id="PR00313">
    <property type="entry name" value="CABNDNGRPT"/>
</dbReference>
<organism evidence="4 5">
    <name type="scientific">Chenggangzhangella methanolivorans</name>
    <dbReference type="NCBI Taxonomy" id="1437009"/>
    <lineage>
        <taxon>Bacteria</taxon>
        <taxon>Pseudomonadati</taxon>
        <taxon>Pseudomonadota</taxon>
        <taxon>Alphaproteobacteria</taxon>
        <taxon>Hyphomicrobiales</taxon>
        <taxon>Methylopilaceae</taxon>
        <taxon>Chenggangzhangella</taxon>
    </lineage>
</organism>
<dbReference type="Pfam" id="PF00353">
    <property type="entry name" value="HemolysinCabind"/>
    <property type="match status" value="7"/>
</dbReference>
<keyword evidence="5" id="KW-1185">Reference proteome</keyword>
<sequence length="364" mass="37257">MTDLDHMGAPAADPASGRDPTGVYLTREDDVYVYEGGGSRWEFTVYGLGGDDEITGSINLRAIRGGAGDDTLHGASSFEARGGSGDDLIYGTTRRSTVGSEHLYGGTGDDHIVQLGGASYIDGGAGDDTIDLGLFFCRLSGGAGDDVVNYAQVVEAGSRRLSLGAGDDVVDGSTSFDRSASGGVETFGGGGNDTVIAGAGFDRFDGGSGIDEISYAFERSGVTIDLRSGVNGGAAATDVLSKVENVTGSGFDDQLAGDGGANVLNGLGGADVLRGRGGDDLIVGGDGADVLRGGAGADTLIGGAGADIFYYDDFDEIVDFNPDEGDVLIYRPRDGSKAHEVVADWLQRHQEVAPDAADHHDAFW</sequence>
<dbReference type="GO" id="GO:0005509">
    <property type="term" value="F:calcium ion binding"/>
    <property type="evidence" value="ECO:0007669"/>
    <property type="project" value="InterPro"/>
</dbReference>
<gene>
    <name evidence="4" type="ORF">K6K41_18840</name>
</gene>
<dbReference type="Proteomes" id="UP000825701">
    <property type="component" value="Chromosome"/>
</dbReference>
<dbReference type="PANTHER" id="PTHR38340:SF1">
    <property type="entry name" value="S-LAYER PROTEIN"/>
    <property type="match status" value="1"/>
</dbReference>
<dbReference type="RefSeq" id="WP_261401937.1">
    <property type="nucleotide sequence ID" value="NZ_CP081869.1"/>
</dbReference>
<accession>A0A9E6R6X6</accession>